<reference evidence="3" key="1">
    <citation type="journal article" date="2019" name="Int. J. Syst. Evol. Microbiol.">
        <title>The Global Catalogue of Microorganisms (GCM) 10K type strain sequencing project: providing services to taxonomists for standard genome sequencing and annotation.</title>
        <authorList>
            <consortium name="The Broad Institute Genomics Platform"/>
            <consortium name="The Broad Institute Genome Sequencing Center for Infectious Disease"/>
            <person name="Wu L."/>
            <person name="Ma J."/>
        </authorList>
    </citation>
    <scope>NUCLEOTIDE SEQUENCE [LARGE SCALE GENOMIC DNA]</scope>
    <source>
        <strain evidence="3">JCM 18459</strain>
    </source>
</reference>
<gene>
    <name evidence="2" type="ORF">GCM10023340_12180</name>
</gene>
<sequence length="298" mass="29508">MAALGCALVLVAATAACTGGDEAGDDAGGPAAPVRTGPAPTAAGDPPVVELLSAGAEPRATLRLTPETGASTSTRVGLDQRLVSDGTPTTVPSLTMTVTTTVDGVDGTRLDLGQSFTDVAAGGEGSGAGTRAAVEALDGADGRVGLGTDGVVLSASLGLPEDVEPAVRRTVDGLRDQVLALTPVLPSEPVGEGASWSVTSVVVVGGVTVDQTTTYTLDTIADGDYVVDYVLDQEYRPGEVGRVTLTQGTASASGRLEGSLGSVVPRRAVGSTSSTVGYRVGGAVTLVESSVRVELTAS</sequence>
<dbReference type="Proteomes" id="UP001500221">
    <property type="component" value="Unassembled WGS sequence"/>
</dbReference>
<feature type="region of interest" description="Disordered" evidence="1">
    <location>
        <begin position="59"/>
        <end position="90"/>
    </location>
</feature>
<comment type="caution">
    <text evidence="2">The sequence shown here is derived from an EMBL/GenBank/DDBJ whole genome shotgun (WGS) entry which is preliminary data.</text>
</comment>
<name>A0ABP9PCS8_9ACTN</name>
<evidence type="ECO:0000313" key="3">
    <source>
        <dbReference type="Proteomes" id="UP001500221"/>
    </source>
</evidence>
<accession>A0ABP9PCS8</accession>
<dbReference type="EMBL" id="BAABKG010000002">
    <property type="protein sequence ID" value="GAA5144449.1"/>
    <property type="molecule type" value="Genomic_DNA"/>
</dbReference>
<evidence type="ECO:0000256" key="1">
    <source>
        <dbReference type="SAM" id="MobiDB-lite"/>
    </source>
</evidence>
<proteinExistence type="predicted"/>
<evidence type="ECO:0000313" key="2">
    <source>
        <dbReference type="EMBL" id="GAA5144449.1"/>
    </source>
</evidence>
<organism evidence="2 3">
    <name type="scientific">Nocardioides marinquilinus</name>
    <dbReference type="NCBI Taxonomy" id="1210400"/>
    <lineage>
        <taxon>Bacteria</taxon>
        <taxon>Bacillati</taxon>
        <taxon>Actinomycetota</taxon>
        <taxon>Actinomycetes</taxon>
        <taxon>Propionibacteriales</taxon>
        <taxon>Nocardioidaceae</taxon>
        <taxon>Nocardioides</taxon>
    </lineage>
</organism>
<feature type="compositionally biased region" description="Low complexity" evidence="1">
    <location>
        <begin position="28"/>
        <end position="46"/>
    </location>
</feature>
<protein>
    <submittedName>
        <fullName evidence="2">Uncharacterized protein</fullName>
    </submittedName>
</protein>
<keyword evidence="3" id="KW-1185">Reference proteome</keyword>
<feature type="region of interest" description="Disordered" evidence="1">
    <location>
        <begin position="22"/>
        <end position="46"/>
    </location>
</feature>